<gene>
    <name evidence="1" type="ORF">PODLI_1B019011</name>
</gene>
<accession>A0AA35LFF4</accession>
<name>A0AA35LFF4_9SAUR</name>
<proteinExistence type="predicted"/>
<sequence>MIILVIQCKNKEKLIRYGLLKKVTTDIHTHTKKKKRGGGNLRFLPSAALRRDMAKNFLLGSDACLLCLRLNHRLHFQRAPKTDQCSPESGNHWQNILVSQLSWFILFCFCFPYRAKEFSVIGPGDFKRTIPSLGKESRTNGFQVTISALSHLLF</sequence>
<keyword evidence="2" id="KW-1185">Reference proteome</keyword>
<dbReference type="AlphaFoldDB" id="A0AA35LFF4"/>
<dbReference type="Proteomes" id="UP001178461">
    <property type="component" value="Chromosome 15"/>
</dbReference>
<reference evidence="1" key="1">
    <citation type="submission" date="2022-12" db="EMBL/GenBank/DDBJ databases">
        <authorList>
            <person name="Alioto T."/>
            <person name="Alioto T."/>
            <person name="Gomez Garrido J."/>
        </authorList>
    </citation>
    <scope>NUCLEOTIDE SEQUENCE</scope>
</reference>
<protein>
    <submittedName>
        <fullName evidence="1">Uncharacterized protein</fullName>
    </submittedName>
</protein>
<dbReference type="EMBL" id="OX395141">
    <property type="protein sequence ID" value="CAI5794833.1"/>
    <property type="molecule type" value="Genomic_DNA"/>
</dbReference>
<organism evidence="1 2">
    <name type="scientific">Podarcis lilfordi</name>
    <name type="common">Lilford's wall lizard</name>
    <dbReference type="NCBI Taxonomy" id="74358"/>
    <lineage>
        <taxon>Eukaryota</taxon>
        <taxon>Metazoa</taxon>
        <taxon>Chordata</taxon>
        <taxon>Craniata</taxon>
        <taxon>Vertebrata</taxon>
        <taxon>Euteleostomi</taxon>
        <taxon>Lepidosauria</taxon>
        <taxon>Squamata</taxon>
        <taxon>Bifurcata</taxon>
        <taxon>Unidentata</taxon>
        <taxon>Episquamata</taxon>
        <taxon>Laterata</taxon>
        <taxon>Lacertibaenia</taxon>
        <taxon>Lacertidae</taxon>
        <taxon>Podarcis</taxon>
    </lineage>
</organism>
<evidence type="ECO:0000313" key="1">
    <source>
        <dbReference type="EMBL" id="CAI5794833.1"/>
    </source>
</evidence>
<evidence type="ECO:0000313" key="2">
    <source>
        <dbReference type="Proteomes" id="UP001178461"/>
    </source>
</evidence>